<dbReference type="KEGG" id="bmur:ABE28_018965"/>
<dbReference type="EMBL" id="CP017080">
    <property type="protein sequence ID" value="AOH56454.1"/>
    <property type="molecule type" value="Genomic_DNA"/>
</dbReference>
<protein>
    <submittedName>
        <fullName evidence="1">Uncharacterized protein</fullName>
    </submittedName>
</protein>
<dbReference type="AlphaFoldDB" id="A0A1B3XTD6"/>
<accession>A0A1B3XTD6</accession>
<reference evidence="1 2" key="1">
    <citation type="submission" date="2016-08" db="EMBL/GenBank/DDBJ databases">
        <title>Complete genome sequence of Bacillus muralis G25-68, a strain with toxicity to nematodes.</title>
        <authorList>
            <person name="Zheng Z."/>
        </authorList>
    </citation>
    <scope>NUCLEOTIDE SEQUENCE [LARGE SCALE GENOMIC DNA]</scope>
    <source>
        <strain evidence="1 2">G25-68</strain>
    </source>
</reference>
<dbReference type="STRING" id="264697.ABE28_018965"/>
<keyword evidence="2" id="KW-1185">Reference proteome</keyword>
<dbReference type="Proteomes" id="UP000077926">
    <property type="component" value="Chromosome"/>
</dbReference>
<gene>
    <name evidence="1" type="ORF">ABE28_018965</name>
</gene>
<proteinExistence type="predicted"/>
<name>A0A1B3XTD6_9BACI</name>
<evidence type="ECO:0000313" key="2">
    <source>
        <dbReference type="Proteomes" id="UP000077926"/>
    </source>
</evidence>
<organism evidence="1 2">
    <name type="scientific">Peribacillus muralis</name>
    <dbReference type="NCBI Taxonomy" id="264697"/>
    <lineage>
        <taxon>Bacteria</taxon>
        <taxon>Bacillati</taxon>
        <taxon>Bacillota</taxon>
        <taxon>Bacilli</taxon>
        <taxon>Bacillales</taxon>
        <taxon>Bacillaceae</taxon>
        <taxon>Peribacillus</taxon>
    </lineage>
</organism>
<sequence length="67" mass="7714">MRPLAVNYLIDWFMSFNANVLKMKYHVLYLKEPCLLVDGETQGKVGNHLLGVKEIFAAGRIFKKKSE</sequence>
<evidence type="ECO:0000313" key="1">
    <source>
        <dbReference type="EMBL" id="AOH56454.1"/>
    </source>
</evidence>